<keyword evidence="2" id="KW-1185">Reference proteome</keyword>
<reference evidence="2" key="1">
    <citation type="journal article" date="2019" name="Int. J. Syst. Evol. Microbiol.">
        <title>The Global Catalogue of Microorganisms (GCM) 10K type strain sequencing project: providing services to taxonomists for standard genome sequencing and annotation.</title>
        <authorList>
            <consortium name="The Broad Institute Genomics Platform"/>
            <consortium name="The Broad Institute Genome Sequencing Center for Infectious Disease"/>
            <person name="Wu L."/>
            <person name="Ma J."/>
        </authorList>
    </citation>
    <scope>NUCLEOTIDE SEQUENCE [LARGE SCALE GENOMIC DNA]</scope>
    <source>
        <strain evidence="2">NBRC 101365</strain>
    </source>
</reference>
<dbReference type="EMBL" id="BSPC01000027">
    <property type="protein sequence ID" value="GLS20107.1"/>
    <property type="molecule type" value="Genomic_DNA"/>
</dbReference>
<accession>A0ABQ6CKF1</accession>
<protein>
    <submittedName>
        <fullName evidence="1">Uncharacterized protein</fullName>
    </submittedName>
</protein>
<evidence type="ECO:0000313" key="2">
    <source>
        <dbReference type="Proteomes" id="UP001156882"/>
    </source>
</evidence>
<organism evidence="1 2">
    <name type="scientific">Labrys miyagiensis</name>
    <dbReference type="NCBI Taxonomy" id="346912"/>
    <lineage>
        <taxon>Bacteria</taxon>
        <taxon>Pseudomonadati</taxon>
        <taxon>Pseudomonadota</taxon>
        <taxon>Alphaproteobacteria</taxon>
        <taxon>Hyphomicrobiales</taxon>
        <taxon>Xanthobacteraceae</taxon>
        <taxon>Labrys</taxon>
    </lineage>
</organism>
<dbReference type="Proteomes" id="UP001156882">
    <property type="component" value="Unassembled WGS sequence"/>
</dbReference>
<gene>
    <name evidence="1" type="ORF">GCM10007874_31240</name>
</gene>
<sequence>MCEIAGPGVSKVVLQASPEHETPEFSALEGAEHNLPLVAAYAMRDSAGRVFDGPLLTAVRSTRNEEVRMLPDEAAKSRKVYIYNGRARFTASLGPEDAFAALAAFGPLQPFTEATRPLYFKLLSSLAESTNLRLS</sequence>
<comment type="caution">
    <text evidence="1">The sequence shown here is derived from an EMBL/GenBank/DDBJ whole genome shotgun (WGS) entry which is preliminary data.</text>
</comment>
<evidence type="ECO:0000313" key="1">
    <source>
        <dbReference type="EMBL" id="GLS20107.1"/>
    </source>
</evidence>
<proteinExistence type="predicted"/>
<name>A0ABQ6CKF1_9HYPH</name>